<dbReference type="AlphaFoldDB" id="A0A0F9HNH0"/>
<feature type="non-terminal residue" evidence="2">
    <location>
        <position position="1"/>
    </location>
</feature>
<proteinExistence type="predicted"/>
<evidence type="ECO:0000256" key="1">
    <source>
        <dbReference type="SAM" id="Coils"/>
    </source>
</evidence>
<accession>A0A0F9HNH0</accession>
<feature type="coiled-coil region" evidence="1">
    <location>
        <begin position="103"/>
        <end position="130"/>
    </location>
</feature>
<organism evidence="2">
    <name type="scientific">marine sediment metagenome</name>
    <dbReference type="NCBI Taxonomy" id="412755"/>
    <lineage>
        <taxon>unclassified sequences</taxon>
        <taxon>metagenomes</taxon>
        <taxon>ecological metagenomes</taxon>
    </lineage>
</organism>
<name>A0A0F9HNH0_9ZZZZ</name>
<gene>
    <name evidence="2" type="ORF">LCGC14_1681750</name>
</gene>
<protein>
    <submittedName>
        <fullName evidence="2">Uncharacterized protein</fullName>
    </submittedName>
</protein>
<reference evidence="2" key="1">
    <citation type="journal article" date="2015" name="Nature">
        <title>Complex archaea that bridge the gap between prokaryotes and eukaryotes.</title>
        <authorList>
            <person name="Spang A."/>
            <person name="Saw J.H."/>
            <person name="Jorgensen S.L."/>
            <person name="Zaremba-Niedzwiedzka K."/>
            <person name="Martijn J."/>
            <person name="Lind A.E."/>
            <person name="van Eijk R."/>
            <person name="Schleper C."/>
            <person name="Guy L."/>
            <person name="Ettema T.J."/>
        </authorList>
    </citation>
    <scope>NUCLEOTIDE SEQUENCE</scope>
</reference>
<keyword evidence="1" id="KW-0175">Coiled coil</keyword>
<evidence type="ECO:0000313" key="2">
    <source>
        <dbReference type="EMBL" id="KKM16846.1"/>
    </source>
</evidence>
<comment type="caution">
    <text evidence="2">The sequence shown here is derived from an EMBL/GenBank/DDBJ whole genome shotgun (WGS) entry which is preliminary data.</text>
</comment>
<sequence length="307" mass="36018">VMFEKNKSFDIADKKFEDIQEQIEWILKTKLLYSTTTTRLGNSILRINYNDKNIEIESQKDNRITILQEQGKKIYIQIAGVLDDVKVGQLWEELNVFFLKESINIIKDSINETEENLDESEESIEIIEILPSKDELVEEIKKLLENVGYILEMEEVETFINNFIEKYDRLPVLSELKAIIKGYILMIQEEKKLKSQITEPIIEESQEDLPSEEVHQEVITQDYLTKELISPEELNQEEISQEGFPIDDFKELVLSKQEIVGRRRCPNCGNEGLIREVDDKTKILMDYPKIYAKKRCCVKCGFEWHAE</sequence>
<dbReference type="EMBL" id="LAZR01014587">
    <property type="protein sequence ID" value="KKM16846.1"/>
    <property type="molecule type" value="Genomic_DNA"/>
</dbReference>